<evidence type="ECO:0000256" key="6">
    <source>
        <dbReference type="SAM" id="Phobius"/>
    </source>
</evidence>
<dbReference type="Gene3D" id="1.10.287.130">
    <property type="match status" value="1"/>
</dbReference>
<evidence type="ECO:0000256" key="5">
    <source>
        <dbReference type="ARBA" id="ARBA00022777"/>
    </source>
</evidence>
<dbReference type="InterPro" id="IPR058544">
    <property type="entry name" value="ETR1_N"/>
</dbReference>
<dbReference type="InterPro" id="IPR036890">
    <property type="entry name" value="HATPase_C_sf"/>
</dbReference>
<evidence type="ECO:0000313" key="9">
    <source>
        <dbReference type="Proteomes" id="UP000295706"/>
    </source>
</evidence>
<dbReference type="GO" id="GO:0000155">
    <property type="term" value="F:phosphorelay sensor kinase activity"/>
    <property type="evidence" value="ECO:0007669"/>
    <property type="project" value="InterPro"/>
</dbReference>
<evidence type="ECO:0000313" key="8">
    <source>
        <dbReference type="EMBL" id="TDB68248.1"/>
    </source>
</evidence>
<dbReference type="Pfam" id="PF00512">
    <property type="entry name" value="HisKA"/>
    <property type="match status" value="1"/>
</dbReference>
<evidence type="ECO:0000256" key="1">
    <source>
        <dbReference type="ARBA" id="ARBA00000085"/>
    </source>
</evidence>
<dbReference type="RefSeq" id="WP_132115032.1">
    <property type="nucleotide sequence ID" value="NZ_SMJU01000002.1"/>
</dbReference>
<feature type="transmembrane region" description="Helical" evidence="6">
    <location>
        <begin position="69"/>
        <end position="92"/>
    </location>
</feature>
<feature type="transmembrane region" description="Helical" evidence="6">
    <location>
        <begin position="98"/>
        <end position="119"/>
    </location>
</feature>
<dbReference type="EC" id="2.7.13.3" evidence="2"/>
<dbReference type="CDD" id="cd00082">
    <property type="entry name" value="HisKA"/>
    <property type="match status" value="1"/>
</dbReference>
<dbReference type="Pfam" id="PF02518">
    <property type="entry name" value="HATPase_c"/>
    <property type="match status" value="1"/>
</dbReference>
<accession>A0A4R4KJ53</accession>
<dbReference type="PROSITE" id="PS50109">
    <property type="entry name" value="HIS_KIN"/>
    <property type="match status" value="1"/>
</dbReference>
<dbReference type="PRINTS" id="PR00344">
    <property type="entry name" value="BCTRLSENSOR"/>
</dbReference>
<keyword evidence="4" id="KW-0808">Transferase</keyword>
<dbReference type="InterPro" id="IPR003661">
    <property type="entry name" value="HisK_dim/P_dom"/>
</dbReference>
<dbReference type="InterPro" id="IPR005467">
    <property type="entry name" value="His_kinase_dom"/>
</dbReference>
<organism evidence="8 9">
    <name type="scientific">Arundinibacter roseus</name>
    <dbReference type="NCBI Taxonomy" id="2070510"/>
    <lineage>
        <taxon>Bacteria</taxon>
        <taxon>Pseudomonadati</taxon>
        <taxon>Bacteroidota</taxon>
        <taxon>Cytophagia</taxon>
        <taxon>Cytophagales</taxon>
        <taxon>Spirosomataceae</taxon>
        <taxon>Arundinibacter</taxon>
    </lineage>
</organism>
<keyword evidence="6" id="KW-0812">Transmembrane</keyword>
<dbReference type="Gene3D" id="3.30.565.10">
    <property type="entry name" value="Histidine kinase-like ATPase, C-terminal domain"/>
    <property type="match status" value="1"/>
</dbReference>
<gene>
    <name evidence="8" type="ORF">EZE20_04840</name>
</gene>
<keyword evidence="9" id="KW-1185">Reference proteome</keyword>
<dbReference type="PANTHER" id="PTHR43304">
    <property type="entry name" value="PHYTOCHROME-LIKE PROTEIN CPH1"/>
    <property type="match status" value="1"/>
</dbReference>
<protein>
    <recommendedName>
        <fullName evidence="2">histidine kinase</fullName>
        <ecNumber evidence="2">2.7.13.3</ecNumber>
    </recommendedName>
</protein>
<keyword evidence="6" id="KW-0472">Membrane</keyword>
<name>A0A4R4KJ53_9BACT</name>
<evidence type="ECO:0000256" key="4">
    <source>
        <dbReference type="ARBA" id="ARBA00022679"/>
    </source>
</evidence>
<comment type="caution">
    <text evidence="8">The sequence shown here is derived from an EMBL/GenBank/DDBJ whole genome shotgun (WGS) entry which is preliminary data.</text>
</comment>
<dbReference type="InterPro" id="IPR036097">
    <property type="entry name" value="HisK_dim/P_sf"/>
</dbReference>
<dbReference type="PANTHER" id="PTHR43304:SF1">
    <property type="entry name" value="PAC DOMAIN-CONTAINING PROTEIN"/>
    <property type="match status" value="1"/>
</dbReference>
<dbReference type="InterPro" id="IPR052162">
    <property type="entry name" value="Sensor_kinase/Photoreceptor"/>
</dbReference>
<dbReference type="SUPFAM" id="SSF55874">
    <property type="entry name" value="ATPase domain of HSP90 chaperone/DNA topoisomerase II/histidine kinase"/>
    <property type="match status" value="1"/>
</dbReference>
<dbReference type="SUPFAM" id="SSF47384">
    <property type="entry name" value="Homodimeric domain of signal transducing histidine kinase"/>
    <property type="match status" value="1"/>
</dbReference>
<dbReference type="FunFam" id="3.30.565.10:FF:000006">
    <property type="entry name" value="Sensor histidine kinase WalK"/>
    <property type="match status" value="1"/>
</dbReference>
<reference evidence="8 9" key="1">
    <citation type="submission" date="2019-02" db="EMBL/GenBank/DDBJ databases">
        <title>Arundinibacter roseus gen. nov., sp. nov., a new member of the family Cytophagaceae.</title>
        <authorList>
            <person name="Szuroczki S."/>
            <person name="Khayer B."/>
            <person name="Sproer C."/>
            <person name="Toumi M."/>
            <person name="Szabo A."/>
            <person name="Felfoldi T."/>
            <person name="Schumann P."/>
            <person name="Toth E."/>
        </authorList>
    </citation>
    <scope>NUCLEOTIDE SEQUENCE [LARGE SCALE GENOMIC DNA]</scope>
    <source>
        <strain evidence="8 9">DMA-k-7a</strain>
    </source>
</reference>
<keyword evidence="6" id="KW-1133">Transmembrane helix</keyword>
<sequence>MNEVLDFFSNLGGTSDWPPRWHCGTWSDFHGWLYIGSDLMIWMAYMCIPLILLRFIFVKQGIPLKGVFWLFGAFILLCGLTHLLDALMFWVPVYRISAIVRFLTGLVSIATVIALIKYFDDAVGLRTSQEYEYEIRYRQKALQALERSNEELKQFAYVASHDLQSPLKTIEGYLGLLESKYEAQLDETGRKILKTTSNSANRMRQLINDLLEFSQAGIGQDLAETSIQEIVGEAMEELRQEINESGAVIQVGTMPTLRISRSDIKRVFQNLISNAIKYRRKDIPPRIYISAQAHHKEWYFRIHDNGIGIDELYHQKIFLVFQRLHHRNEYPGTGIGLATCKKIIETYSGKIWLKSEPGKGSDFFFSLPENLETIHDYERQKELRPASG</sequence>
<dbReference type="Proteomes" id="UP000295706">
    <property type="component" value="Unassembled WGS sequence"/>
</dbReference>
<keyword evidence="5" id="KW-0418">Kinase</keyword>
<dbReference type="OrthoDB" id="890870at2"/>
<dbReference type="Pfam" id="PF25487">
    <property type="entry name" value="ETR1_N"/>
    <property type="match status" value="1"/>
</dbReference>
<feature type="transmembrane region" description="Helical" evidence="6">
    <location>
        <begin position="39"/>
        <end position="57"/>
    </location>
</feature>
<dbReference type="InterPro" id="IPR003594">
    <property type="entry name" value="HATPase_dom"/>
</dbReference>
<dbReference type="SMART" id="SM00388">
    <property type="entry name" value="HisKA"/>
    <property type="match status" value="1"/>
</dbReference>
<feature type="domain" description="Histidine kinase" evidence="7">
    <location>
        <begin position="158"/>
        <end position="371"/>
    </location>
</feature>
<dbReference type="InterPro" id="IPR004358">
    <property type="entry name" value="Sig_transdc_His_kin-like_C"/>
</dbReference>
<evidence type="ECO:0000259" key="7">
    <source>
        <dbReference type="PROSITE" id="PS50109"/>
    </source>
</evidence>
<comment type="catalytic activity">
    <reaction evidence="1">
        <text>ATP + protein L-histidine = ADP + protein N-phospho-L-histidine.</text>
        <dbReference type="EC" id="2.7.13.3"/>
    </reaction>
</comment>
<evidence type="ECO:0000256" key="3">
    <source>
        <dbReference type="ARBA" id="ARBA00022553"/>
    </source>
</evidence>
<proteinExistence type="predicted"/>
<evidence type="ECO:0000256" key="2">
    <source>
        <dbReference type="ARBA" id="ARBA00012438"/>
    </source>
</evidence>
<dbReference type="SMART" id="SM00387">
    <property type="entry name" value="HATPase_c"/>
    <property type="match status" value="1"/>
</dbReference>
<keyword evidence="3" id="KW-0597">Phosphoprotein</keyword>
<dbReference type="EMBL" id="SMJU01000002">
    <property type="protein sequence ID" value="TDB68248.1"/>
    <property type="molecule type" value="Genomic_DNA"/>
</dbReference>
<dbReference type="AlphaFoldDB" id="A0A4R4KJ53"/>